<dbReference type="EMBL" id="MKXG01000001">
    <property type="protein sequence ID" value="PJZ17677.1"/>
    <property type="molecule type" value="Genomic_DNA"/>
</dbReference>
<comment type="caution">
    <text evidence="8">The sequence shown here is derived from an EMBL/GenBank/DDBJ whole genome shotgun (WGS) entry which is preliminary data.</text>
</comment>
<dbReference type="SMART" id="SM00382">
    <property type="entry name" value="AAA"/>
    <property type="match status" value="1"/>
</dbReference>
<dbReference type="InterPro" id="IPR027417">
    <property type="entry name" value="P-loop_NTPase"/>
</dbReference>
<organism evidence="8 9">
    <name type="scientific">Lactobacillus crispatus</name>
    <dbReference type="NCBI Taxonomy" id="47770"/>
    <lineage>
        <taxon>Bacteria</taxon>
        <taxon>Bacillati</taxon>
        <taxon>Bacillota</taxon>
        <taxon>Bacilli</taxon>
        <taxon>Lactobacillales</taxon>
        <taxon>Lactobacillaceae</taxon>
        <taxon>Lactobacillus</taxon>
    </lineage>
</organism>
<evidence type="ECO:0000313" key="9">
    <source>
        <dbReference type="Proteomes" id="UP000231914"/>
    </source>
</evidence>
<dbReference type="InterPro" id="IPR003439">
    <property type="entry name" value="ABC_transporter-like_ATP-bd"/>
</dbReference>
<dbReference type="InterPro" id="IPR051782">
    <property type="entry name" value="ABC_Transporter_VariousFunc"/>
</dbReference>
<evidence type="ECO:0000313" key="6">
    <source>
        <dbReference type="EMBL" id="MDT9610024.1"/>
    </source>
</evidence>
<dbReference type="Proteomes" id="UP001253287">
    <property type="component" value="Unassembled WGS sequence"/>
</dbReference>
<evidence type="ECO:0000256" key="3">
    <source>
        <dbReference type="ARBA" id="ARBA00022840"/>
    </source>
</evidence>
<keyword evidence="3 8" id="KW-0067">ATP-binding</keyword>
<evidence type="ECO:0000259" key="4">
    <source>
        <dbReference type="PROSITE" id="PS50893"/>
    </source>
</evidence>
<dbReference type="GO" id="GO:0005524">
    <property type="term" value="F:ATP binding"/>
    <property type="evidence" value="ECO:0007669"/>
    <property type="project" value="UniProtKB-KW"/>
</dbReference>
<dbReference type="RefSeq" id="WP_057727038.1">
    <property type="nucleotide sequence ID" value="NZ_CBCRTX010000014.1"/>
</dbReference>
<evidence type="ECO:0000313" key="11">
    <source>
        <dbReference type="Proteomes" id="UP000460132"/>
    </source>
</evidence>
<dbReference type="CDD" id="cd03230">
    <property type="entry name" value="ABC_DR_subfamily_A"/>
    <property type="match status" value="1"/>
</dbReference>
<evidence type="ECO:0000313" key="5">
    <source>
        <dbReference type="EMBL" id="KAA8811752.1"/>
    </source>
</evidence>
<keyword evidence="2" id="KW-0547">Nucleotide-binding</keyword>
<evidence type="ECO:0000313" key="7">
    <source>
        <dbReference type="EMBL" id="MYN54530.1"/>
    </source>
</evidence>
<reference evidence="6" key="4">
    <citation type="submission" date="2023-08" db="EMBL/GenBank/DDBJ databases">
        <title>Lactobacillus from the Female Urinary Tract.</title>
        <authorList>
            <person name="Stegman N."/>
            <person name="Jackson B."/>
            <person name="Steiling M."/>
            <person name="Sedano C."/>
            <person name="Wolfe A."/>
            <person name="Putonti C."/>
        </authorList>
    </citation>
    <scope>NUCLEOTIDE SEQUENCE</scope>
    <source>
        <strain evidence="6">UMB5661</strain>
    </source>
</reference>
<dbReference type="Proteomes" id="UP000231914">
    <property type="component" value="Unassembled WGS sequence"/>
</dbReference>
<dbReference type="SUPFAM" id="SSF52540">
    <property type="entry name" value="P-loop containing nucleoside triphosphate hydrolases"/>
    <property type="match status" value="1"/>
</dbReference>
<keyword evidence="1" id="KW-0813">Transport</keyword>
<dbReference type="Pfam" id="PF00005">
    <property type="entry name" value="ABC_tran"/>
    <property type="match status" value="1"/>
</dbReference>
<dbReference type="Gene3D" id="3.40.50.300">
    <property type="entry name" value="P-loop containing nucleotide triphosphate hydrolases"/>
    <property type="match status" value="1"/>
</dbReference>
<dbReference type="InterPro" id="IPR017871">
    <property type="entry name" value="ABC_transporter-like_CS"/>
</dbReference>
<dbReference type="PROSITE" id="PS50893">
    <property type="entry name" value="ABC_TRANSPORTER_2"/>
    <property type="match status" value="1"/>
</dbReference>
<proteinExistence type="predicted"/>
<dbReference type="GO" id="GO:0016887">
    <property type="term" value="F:ATP hydrolysis activity"/>
    <property type="evidence" value="ECO:0007669"/>
    <property type="project" value="InterPro"/>
</dbReference>
<dbReference type="EMBL" id="JAVTXN010000040">
    <property type="protein sequence ID" value="MDT9610024.1"/>
    <property type="molecule type" value="Genomic_DNA"/>
</dbReference>
<sequence length="288" mass="33078">MLKIHNVKLAFGEHVVLDEISLNFQIGTIVGLVAPNGTGKSTLLNVILHNLEPQAGYVEYDHLRYRSNREIIKLHRLICAFPDQSDLFPFMSGRDHLKLYADLWKNSDKNVDNIINKLQMEKYVDRPTQTYSLGMKQRLCFAMVVAADTPVMLLDEVMNGLDPQNVQLISDYLLDLKKENKLIIMASHLLNNLQSYADRVLFLKAGKVIEDLDNQHQAKQYLKTEANEQVEALLKDKKLTKLPDNKIILPLEDNDPELDQLVLRMTKQKIPYSIGRIDLTELFSKFYG</sequence>
<reference evidence="7 11" key="3">
    <citation type="submission" date="2020-01" db="EMBL/GenBank/DDBJ databases">
        <title>Vaginal microbiome of pregnant Indian women: Insights into the genome of dominants Lactobacillus species.</title>
        <authorList>
            <person name="Das B."/>
            <person name="Mehta O."/>
            <person name="Ghosh T.S."/>
            <person name="Kothidar A."/>
            <person name="Gowtham M.R."/>
            <person name="Mitra R."/>
            <person name="Kshetrapal P."/>
            <person name="Wadhwa N."/>
            <person name="Thiruvengadam R."/>
            <person name="Nair G.B."/>
            <person name="Bhatnagar S."/>
            <person name="Pore S."/>
        </authorList>
    </citation>
    <scope>NUCLEOTIDE SEQUENCE [LARGE SCALE GENOMIC DNA]</scope>
    <source>
        <strain evidence="7 11">Indica2</strain>
    </source>
</reference>
<evidence type="ECO:0000313" key="10">
    <source>
        <dbReference type="Proteomes" id="UP000324504"/>
    </source>
</evidence>
<dbReference type="AlphaFoldDB" id="A0A2M9WQJ9"/>
<dbReference type="Proteomes" id="UP000324504">
    <property type="component" value="Unassembled WGS sequence"/>
</dbReference>
<dbReference type="Proteomes" id="UP000460132">
    <property type="component" value="Unassembled WGS sequence"/>
</dbReference>
<dbReference type="PANTHER" id="PTHR42939:SF1">
    <property type="entry name" value="ABC TRANSPORTER ATP-BINDING PROTEIN ALBC-RELATED"/>
    <property type="match status" value="1"/>
</dbReference>
<accession>A0A2M9WQJ9</accession>
<name>A0A2M9WQJ9_9LACO</name>
<reference evidence="5 10" key="2">
    <citation type="submission" date="2019-09" db="EMBL/GenBank/DDBJ databases">
        <title>Comparative analysis of L. crispatus genomes revealed niche specific adaptation to different host and body sites.</title>
        <authorList>
            <person name="Pan M."/>
            <person name="Hidalgo-Cantabrana C."/>
            <person name="Barrangou R."/>
        </authorList>
    </citation>
    <scope>NUCLEOTIDE SEQUENCE [LARGE SCALE GENOMIC DNA]</scope>
    <source>
        <strain evidence="5 10">NCK2488</strain>
    </source>
</reference>
<evidence type="ECO:0000313" key="8">
    <source>
        <dbReference type="EMBL" id="PJZ17677.1"/>
    </source>
</evidence>
<reference evidence="8 9" key="1">
    <citation type="submission" date="2016-10" db="EMBL/GenBank/DDBJ databases">
        <title>WGS of isloates from the oral cavity of healthy individuals.</title>
        <authorList>
            <person name="Sharma S."/>
            <person name="Pal V.K."/>
            <person name="Patil P.B."/>
            <person name="Korpole S."/>
            <person name="Grover V."/>
        </authorList>
    </citation>
    <scope>NUCLEOTIDE SEQUENCE [LARGE SCALE GENOMIC DNA]</scope>
    <source>
        <strain evidence="8 9">DISK12</strain>
    </source>
</reference>
<evidence type="ECO:0000256" key="2">
    <source>
        <dbReference type="ARBA" id="ARBA00022741"/>
    </source>
</evidence>
<feature type="domain" description="ABC transporter" evidence="4">
    <location>
        <begin position="2"/>
        <end position="230"/>
    </location>
</feature>
<dbReference type="PROSITE" id="PS00211">
    <property type="entry name" value="ABC_TRANSPORTER_1"/>
    <property type="match status" value="1"/>
</dbReference>
<dbReference type="PANTHER" id="PTHR42939">
    <property type="entry name" value="ABC TRANSPORTER ATP-BINDING PROTEIN ALBC-RELATED"/>
    <property type="match status" value="1"/>
</dbReference>
<dbReference type="InterPro" id="IPR003593">
    <property type="entry name" value="AAA+_ATPase"/>
</dbReference>
<protein>
    <submittedName>
        <fullName evidence="5 8">ABC transporter ATP-binding protein</fullName>
    </submittedName>
    <submittedName>
        <fullName evidence="7">ATP-binding cassette domain-containing protein</fullName>
    </submittedName>
</protein>
<dbReference type="EMBL" id="VUAV01000081">
    <property type="protein sequence ID" value="KAA8811752.1"/>
    <property type="molecule type" value="Genomic_DNA"/>
</dbReference>
<dbReference type="EMBL" id="WWFF01000015">
    <property type="protein sequence ID" value="MYN54530.1"/>
    <property type="molecule type" value="Genomic_DNA"/>
</dbReference>
<gene>
    <name evidence="8" type="ORF">BHU41_00170</name>
    <name evidence="5" type="ORF">F1C09_09340</name>
    <name evidence="7" type="ORF">GTK63_09545</name>
    <name evidence="6" type="ORF">RON39_07785</name>
</gene>
<evidence type="ECO:0000256" key="1">
    <source>
        <dbReference type="ARBA" id="ARBA00022448"/>
    </source>
</evidence>